<proteinExistence type="predicted"/>
<dbReference type="EMBL" id="MT143770">
    <property type="protein sequence ID" value="QJB02263.1"/>
    <property type="molecule type" value="Genomic_DNA"/>
</dbReference>
<organism evidence="1">
    <name type="scientific">viral metagenome</name>
    <dbReference type="NCBI Taxonomy" id="1070528"/>
    <lineage>
        <taxon>unclassified sequences</taxon>
        <taxon>metagenomes</taxon>
        <taxon>organismal metagenomes</taxon>
    </lineage>
</organism>
<gene>
    <name evidence="1" type="ORF">MM171B01398_0010</name>
</gene>
<dbReference type="AlphaFoldDB" id="A0A6M3M9E1"/>
<name>A0A6M3M9E1_9ZZZZ</name>
<evidence type="ECO:0000313" key="1">
    <source>
        <dbReference type="EMBL" id="QJB02263.1"/>
    </source>
</evidence>
<protein>
    <submittedName>
        <fullName evidence="1">Uncharacterized protein</fullName>
    </submittedName>
</protein>
<dbReference type="PROSITE" id="PS51257">
    <property type="entry name" value="PROKAR_LIPOPROTEIN"/>
    <property type="match status" value="1"/>
</dbReference>
<accession>A0A6M3M9E1</accession>
<sequence>MAVEQRVYDISLDAAQDLEDYQYHVMAGSGAFGCDLAGDADTDSVGVLQSKPDAAGVSAEVRRVGISQAVCGDTIPVWSKVTPDADGHIVVAAEGERYVGLAMEAGVVLQVISILMEFGTAPAIS</sequence>
<reference evidence="1" key="1">
    <citation type="submission" date="2020-03" db="EMBL/GenBank/DDBJ databases">
        <title>The deep terrestrial virosphere.</title>
        <authorList>
            <person name="Holmfeldt K."/>
            <person name="Nilsson E."/>
            <person name="Simone D."/>
            <person name="Lopez-Fernandez M."/>
            <person name="Wu X."/>
            <person name="de Brujin I."/>
            <person name="Lundin D."/>
            <person name="Andersson A."/>
            <person name="Bertilsson S."/>
            <person name="Dopson M."/>
        </authorList>
    </citation>
    <scope>NUCLEOTIDE SEQUENCE</scope>
    <source>
        <strain evidence="1">MM171B01398</strain>
    </source>
</reference>